<name>A0A9Q0PUH3_9ROSI</name>
<dbReference type="Proteomes" id="UP001151752">
    <property type="component" value="Chromosome 3"/>
</dbReference>
<evidence type="ECO:0000313" key="2">
    <source>
        <dbReference type="Proteomes" id="UP001151752"/>
    </source>
</evidence>
<protein>
    <submittedName>
        <fullName evidence="1">AMINE OXIDASE</fullName>
    </submittedName>
</protein>
<sequence length="519" mass="58300">MPYAYIHEFIRNSMAGKIRRFKGGYTSLWQKISKSLPIEVHCKTEVLAVRRNSDSVSVKVKRNNGEFQEMPFDKITISGSFPFRNGNTYRSPAEKSAESETEVMDIGEVERYFFSKVQTIDYYTTVLKIIGLEDMPVGFYYFGEYMDEPATIGHPVAMQKFFADTDIFLFWSYGNSFDIKGPTVAELAKKAVIPWGQKLRKLCCREELSTSPMLVAKGGFYDKLESELQGQRNTFYVGGLMAFELTERNSSYAMALVCRHFANNNSVPMFPYVKSLLSLKSDCWDRSPKELGDGVEFPDLSKLDGSLKHWGTENVTKDKTLYSWIGLDFIDAFFGCLRAKVLPVPVLPPDPLQRGILAALASVAATWILVGKKKAGQTIHIWSTGVFMDTVWQAFRRIRTVVGDYFMEMISGSILFLLWLKLMGSDIGLDQGAYVDSMGATLNPKMVEIERGGCVGREALLFGHIYEGEGGRVKFGKIRVGEGGFIGRRAIFMPGVRAERGGNLSALFFAMKEEIVRSS</sequence>
<dbReference type="InterPro" id="IPR036188">
    <property type="entry name" value="FAD/NAD-bd_sf"/>
</dbReference>
<dbReference type="Gene3D" id="3.50.50.60">
    <property type="entry name" value="FAD/NAD(P)-binding domain"/>
    <property type="match status" value="1"/>
</dbReference>
<evidence type="ECO:0000313" key="1">
    <source>
        <dbReference type="EMBL" id="KAJ6694691.1"/>
    </source>
</evidence>
<dbReference type="PANTHER" id="PTHR22754">
    <property type="entry name" value="DISCO-INTERACTING PROTEIN 2 DIP2 -RELATED"/>
    <property type="match status" value="1"/>
</dbReference>
<comment type="caution">
    <text evidence="1">The sequence shown here is derived from an EMBL/GenBank/DDBJ whole genome shotgun (WGS) entry which is preliminary data.</text>
</comment>
<dbReference type="PANTHER" id="PTHR22754:SF32">
    <property type="entry name" value="DISCO-INTERACTING PROTEIN 2"/>
    <property type="match status" value="1"/>
</dbReference>
<dbReference type="EMBL" id="JAPFFM010000017">
    <property type="protein sequence ID" value="KAJ6694691.1"/>
    <property type="molecule type" value="Genomic_DNA"/>
</dbReference>
<gene>
    <name evidence="1" type="ORF">OIU74_013920</name>
</gene>
<keyword evidence="2" id="KW-1185">Reference proteome</keyword>
<reference evidence="1" key="1">
    <citation type="submission" date="2022-11" db="EMBL/GenBank/DDBJ databases">
        <authorList>
            <person name="Hyden B.L."/>
            <person name="Feng K."/>
            <person name="Yates T."/>
            <person name="Jawdy S."/>
            <person name="Smart L.B."/>
            <person name="Muchero W."/>
        </authorList>
    </citation>
    <scope>NUCLEOTIDE SEQUENCE</scope>
    <source>
        <tissue evidence="1">Shoot tip</tissue>
    </source>
</reference>
<reference evidence="1" key="2">
    <citation type="journal article" date="2023" name="Int. J. Mol. Sci.">
        <title>De Novo Assembly and Annotation of 11 Diverse Shrub Willow (Salix) Genomes Reveals Novel Gene Organization in Sex-Linked Regions.</title>
        <authorList>
            <person name="Hyden B."/>
            <person name="Feng K."/>
            <person name="Yates T.B."/>
            <person name="Jawdy S."/>
            <person name="Cereghino C."/>
            <person name="Smart L.B."/>
            <person name="Muchero W."/>
        </authorList>
    </citation>
    <scope>NUCLEOTIDE SEQUENCE</scope>
    <source>
        <tissue evidence="1">Shoot tip</tissue>
    </source>
</reference>
<accession>A0A9Q0PUH3</accession>
<organism evidence="1 2">
    <name type="scientific">Salix koriyanagi</name>
    <dbReference type="NCBI Taxonomy" id="2511006"/>
    <lineage>
        <taxon>Eukaryota</taxon>
        <taxon>Viridiplantae</taxon>
        <taxon>Streptophyta</taxon>
        <taxon>Embryophyta</taxon>
        <taxon>Tracheophyta</taxon>
        <taxon>Spermatophyta</taxon>
        <taxon>Magnoliopsida</taxon>
        <taxon>eudicotyledons</taxon>
        <taxon>Gunneridae</taxon>
        <taxon>Pentapetalae</taxon>
        <taxon>rosids</taxon>
        <taxon>fabids</taxon>
        <taxon>Malpighiales</taxon>
        <taxon>Salicaceae</taxon>
        <taxon>Saliceae</taxon>
        <taxon>Salix</taxon>
    </lineage>
</organism>
<proteinExistence type="predicted"/>
<dbReference type="AlphaFoldDB" id="A0A9Q0PUH3"/>